<accession>A0A318J6U6</accession>
<evidence type="ECO:0000256" key="1">
    <source>
        <dbReference type="SAM" id="SignalP"/>
    </source>
</evidence>
<evidence type="ECO:0000313" key="2">
    <source>
        <dbReference type="EMBL" id="PXX42440.1"/>
    </source>
</evidence>
<dbReference type="Proteomes" id="UP000247792">
    <property type="component" value="Unassembled WGS sequence"/>
</dbReference>
<evidence type="ECO:0000313" key="3">
    <source>
        <dbReference type="Proteomes" id="UP000247792"/>
    </source>
</evidence>
<organism evidence="2 3">
    <name type="scientific">Undibacterium pigrum</name>
    <dbReference type="NCBI Taxonomy" id="401470"/>
    <lineage>
        <taxon>Bacteria</taxon>
        <taxon>Pseudomonadati</taxon>
        <taxon>Pseudomonadota</taxon>
        <taxon>Betaproteobacteria</taxon>
        <taxon>Burkholderiales</taxon>
        <taxon>Oxalobacteraceae</taxon>
        <taxon>Undibacterium</taxon>
    </lineage>
</organism>
<comment type="caution">
    <text evidence="2">The sequence shown here is derived from an EMBL/GenBank/DDBJ whole genome shotgun (WGS) entry which is preliminary data.</text>
</comment>
<reference evidence="2 3" key="1">
    <citation type="submission" date="2018-05" db="EMBL/GenBank/DDBJ databases">
        <title>Genomic Encyclopedia of Type Strains, Phase IV (KMG-IV): sequencing the most valuable type-strain genomes for metagenomic binning, comparative biology and taxonomic classification.</title>
        <authorList>
            <person name="Goeker M."/>
        </authorList>
    </citation>
    <scope>NUCLEOTIDE SEQUENCE [LARGE SCALE GENOMIC DNA]</scope>
    <source>
        <strain evidence="2 3">DSM 19792</strain>
    </source>
</reference>
<gene>
    <name evidence="2" type="ORF">DFR42_10598</name>
</gene>
<name>A0A318J6U6_9BURK</name>
<feature type="chain" id="PRO_5016436764" evidence="1">
    <location>
        <begin position="18"/>
        <end position="208"/>
    </location>
</feature>
<keyword evidence="1" id="KW-0732">Signal</keyword>
<dbReference type="AlphaFoldDB" id="A0A318J6U6"/>
<dbReference type="RefSeq" id="WP_110255996.1">
    <property type="nucleotide sequence ID" value="NZ_QJKB01000005.1"/>
</dbReference>
<protein>
    <submittedName>
        <fullName evidence="2">Uncharacterized protein</fullName>
    </submittedName>
</protein>
<feature type="signal peptide" evidence="1">
    <location>
        <begin position="1"/>
        <end position="17"/>
    </location>
</feature>
<sequence length="208" mass="23431">MKLLCLLALILSCYVGAADAQTTQVRYRISDSLTLDTYRTFEAALKLNPAIRELEFFNSNGSSGYADSIVNLFQLKIDELKLHTYARGFCDSTCAFIFLMGHKRTLLNGTEDNPTILKLHPIFNASMNEVVSFSTDKYIQEISNRSANKITQEVLKKMYLTTDRHGGIIIKQKPGADGKYIYFQARYGDQLQAMSSQSLIELGIDTEE</sequence>
<keyword evidence="3" id="KW-1185">Reference proteome</keyword>
<dbReference type="OrthoDB" id="8784860at2"/>
<dbReference type="EMBL" id="QJKB01000005">
    <property type="protein sequence ID" value="PXX42440.1"/>
    <property type="molecule type" value="Genomic_DNA"/>
</dbReference>
<proteinExistence type="predicted"/>